<dbReference type="EMBL" id="QRHL01000015">
    <property type="protein sequence ID" value="RHF71406.1"/>
    <property type="molecule type" value="Genomic_DNA"/>
</dbReference>
<gene>
    <name evidence="1" type="ORF">DW663_08660</name>
</gene>
<dbReference type="InterPro" id="IPR032774">
    <property type="entry name" value="WG_beta_rep"/>
</dbReference>
<sequence>MKILLVLFLLISKLTYSYINIYPVKFVERIDNEGAYKKFVLYNKSEDKVRYRFYFEKTNKKMDMSDWCSLSLTSLELEPLERKEIVILCKAPENVLSGRYTAKLAIKEVDVVSKDRKLQHKRYLTKLILNMVGYVGERGVAMLKSEELNLEGIKFIDINDSNLIFTRQGRTYIYNLEQKKIQNNYDGEILERVNDRYILKIKNRYELRNLDFYDKSLSYEEVLESGNIGTFIVKKDNKYGVINKDGKVLIDFKYKILEKFKGEFSIYQNFDNYKKGIIDSKGKILLNPIFDELYITKNGNWLGKKKGLYFTSNMKVLKIDRIIPNKKDILVYEKDNKYGLINLFNLKFTENIYESISQEVDTGFILENEGKYSLIKSGEFFENKIENDVDTQHDYIIKIDDDIYGLGNFKRKSLKYYNLYTGVKLEQEFKNLKKGSSEVVVGEVKDEYYFIRSSDSKIIAKTKKDNLIYINKKYILLKEKIDYKLINIQEI</sequence>
<protein>
    <recommendedName>
        <fullName evidence="3">WG repeat-containing protein</fullName>
    </recommendedName>
</protein>
<name>A0A414PSD9_FUSMR</name>
<dbReference type="Proteomes" id="UP000284676">
    <property type="component" value="Unassembled WGS sequence"/>
</dbReference>
<proteinExistence type="predicted"/>
<dbReference type="AlphaFoldDB" id="A0A414PSD9"/>
<reference evidence="1 2" key="1">
    <citation type="submission" date="2018-08" db="EMBL/GenBank/DDBJ databases">
        <title>A genome reference for cultivated species of the human gut microbiota.</title>
        <authorList>
            <person name="Zou Y."/>
            <person name="Xue W."/>
            <person name="Luo G."/>
        </authorList>
    </citation>
    <scope>NUCLEOTIDE SEQUENCE [LARGE SCALE GENOMIC DNA]</scope>
    <source>
        <strain evidence="1 2">AM25-1</strain>
    </source>
</reference>
<dbReference type="RefSeq" id="WP_117709224.1">
    <property type="nucleotide sequence ID" value="NZ_CAEUHP010000001.1"/>
</dbReference>
<organism evidence="1 2">
    <name type="scientific">Fusobacterium mortiferum</name>
    <dbReference type="NCBI Taxonomy" id="850"/>
    <lineage>
        <taxon>Bacteria</taxon>
        <taxon>Fusobacteriati</taxon>
        <taxon>Fusobacteriota</taxon>
        <taxon>Fusobacteriia</taxon>
        <taxon>Fusobacteriales</taxon>
        <taxon>Fusobacteriaceae</taxon>
        <taxon>Fusobacterium</taxon>
    </lineage>
</organism>
<dbReference type="Pfam" id="PF14903">
    <property type="entry name" value="WG_beta_rep"/>
    <property type="match status" value="2"/>
</dbReference>
<evidence type="ECO:0000313" key="1">
    <source>
        <dbReference type="EMBL" id="RHF71406.1"/>
    </source>
</evidence>
<evidence type="ECO:0008006" key="3">
    <source>
        <dbReference type="Google" id="ProtNLM"/>
    </source>
</evidence>
<comment type="caution">
    <text evidence="1">The sequence shown here is derived from an EMBL/GenBank/DDBJ whole genome shotgun (WGS) entry which is preliminary data.</text>
</comment>
<evidence type="ECO:0000313" key="2">
    <source>
        <dbReference type="Proteomes" id="UP000284676"/>
    </source>
</evidence>
<accession>A0A414PSD9</accession>